<reference evidence="6 7" key="1">
    <citation type="journal article" date="2012" name="BMC Genomics">
        <title>Comparative genomic analysis of the genus Staphylococcus including Staphylococcus aureus and its newly described sister species Staphylococcus simiae.</title>
        <authorList>
            <person name="Suzuki H."/>
            <person name="Lefebure T."/>
            <person name="Pavinski Bitar P."/>
            <person name="Stanhope M.J."/>
        </authorList>
    </citation>
    <scope>NUCLEOTIDE SEQUENCE [LARGE SCALE GENOMIC DNA]</scope>
    <source>
        <strain evidence="6 7">CCM 7213</strain>
    </source>
</reference>
<keyword evidence="3" id="KW-1277">Toxin-antitoxin system</keyword>
<dbReference type="RefSeq" id="WP_002463367.1">
    <property type="nucleotide sequence ID" value="NZ_AEUN01000377.1"/>
</dbReference>
<dbReference type="Pfam" id="PF02452">
    <property type="entry name" value="PemK_toxin"/>
    <property type="match status" value="1"/>
</dbReference>
<dbReference type="SUPFAM" id="SSF50118">
    <property type="entry name" value="Cell growth inhibitor/plasmid maintenance toxic component"/>
    <property type="match status" value="1"/>
</dbReference>
<proteinExistence type="inferred from homology"/>
<evidence type="ECO:0000256" key="5">
    <source>
        <dbReference type="ARBA" id="ARBA00032054"/>
    </source>
</evidence>
<keyword evidence="7" id="KW-1185">Reference proteome</keyword>
<dbReference type="PATRIC" id="fig|911238.3.peg.924"/>
<dbReference type="InterPro" id="IPR003477">
    <property type="entry name" value="PemK-like"/>
</dbReference>
<dbReference type="AlphaFoldDB" id="G5JI18"/>
<dbReference type="Gene3D" id="2.30.30.110">
    <property type="match status" value="1"/>
</dbReference>
<organism evidence="6 7">
    <name type="scientific">Staphylococcus simiae CCM 7213 = CCUG 51256</name>
    <dbReference type="NCBI Taxonomy" id="911238"/>
    <lineage>
        <taxon>Bacteria</taxon>
        <taxon>Bacillati</taxon>
        <taxon>Bacillota</taxon>
        <taxon>Bacilli</taxon>
        <taxon>Bacillales</taxon>
        <taxon>Staphylococcaceae</taxon>
        <taxon>Staphylococcus</taxon>
    </lineage>
</organism>
<evidence type="ECO:0000313" key="7">
    <source>
        <dbReference type="Proteomes" id="UP000005413"/>
    </source>
</evidence>
<comment type="caution">
    <text evidence="6">The sequence shown here is derived from an EMBL/GenBank/DDBJ whole genome shotgun (WGS) entry which is preliminary data.</text>
</comment>
<dbReference type="GO" id="GO:0006402">
    <property type="term" value="P:mRNA catabolic process"/>
    <property type="evidence" value="ECO:0007669"/>
    <property type="project" value="TreeGrafter"/>
</dbReference>
<dbReference type="EMBL" id="AEUN01000377">
    <property type="protein sequence ID" value="EHJ08211.1"/>
    <property type="molecule type" value="Genomic_DNA"/>
</dbReference>
<name>G5JI18_9STAP</name>
<evidence type="ECO:0000313" key="6">
    <source>
        <dbReference type="EMBL" id="EHJ08211.1"/>
    </source>
</evidence>
<dbReference type="InterPro" id="IPR011067">
    <property type="entry name" value="Plasmid_toxin/cell-grow_inhib"/>
</dbReference>
<gene>
    <name evidence="6" type="ORF">SS7213T_05501</name>
</gene>
<evidence type="ECO:0000256" key="1">
    <source>
        <dbReference type="ARBA" id="ARBA00007521"/>
    </source>
</evidence>
<dbReference type="Proteomes" id="UP000005413">
    <property type="component" value="Unassembled WGS sequence"/>
</dbReference>
<evidence type="ECO:0000256" key="3">
    <source>
        <dbReference type="ARBA" id="ARBA00022649"/>
    </source>
</evidence>
<sequence length="111" mass="12836">MSVKQFDILYIDLDPTKGREKQKIRPCLVVNNDMTIKGTNFVWILPITSREPKFPTDIEVKSKNRLITGVIDTVQIRALDLNAREYSYRDELQDSLKNDVLLAINAFLKPQ</sequence>
<dbReference type="OrthoDB" id="9808744at2"/>
<comment type="similarity">
    <text evidence="1">Belongs to the PemK/MazF family.</text>
</comment>
<evidence type="ECO:0000256" key="2">
    <source>
        <dbReference type="ARBA" id="ARBA00019638"/>
    </source>
</evidence>
<dbReference type="GO" id="GO:0003677">
    <property type="term" value="F:DNA binding"/>
    <property type="evidence" value="ECO:0007669"/>
    <property type="project" value="InterPro"/>
</dbReference>
<protein>
    <recommendedName>
        <fullName evidence="2">Endoribonuclease MazF</fullName>
    </recommendedName>
    <alternativeName>
        <fullName evidence="4">Toxin MazF</fullName>
    </alternativeName>
    <alternativeName>
        <fullName evidence="5">mRNA interferase MazF</fullName>
    </alternativeName>
</protein>
<evidence type="ECO:0000256" key="4">
    <source>
        <dbReference type="ARBA" id="ARBA00031226"/>
    </source>
</evidence>
<dbReference type="GO" id="GO:0004521">
    <property type="term" value="F:RNA endonuclease activity"/>
    <property type="evidence" value="ECO:0007669"/>
    <property type="project" value="TreeGrafter"/>
</dbReference>
<dbReference type="GO" id="GO:0016075">
    <property type="term" value="P:rRNA catabolic process"/>
    <property type="evidence" value="ECO:0007669"/>
    <property type="project" value="TreeGrafter"/>
</dbReference>
<dbReference type="PANTHER" id="PTHR33988">
    <property type="entry name" value="ENDORIBONUCLEASE MAZF-RELATED"/>
    <property type="match status" value="1"/>
</dbReference>
<accession>G5JI18</accession>